<feature type="transmembrane region" description="Helical" evidence="1">
    <location>
        <begin position="55"/>
        <end position="83"/>
    </location>
</feature>
<feature type="transmembrane region" description="Helical" evidence="1">
    <location>
        <begin position="12"/>
        <end position="35"/>
    </location>
</feature>
<name>A0AAX2EJC1_9BACI</name>
<protein>
    <recommendedName>
        <fullName evidence="4">DUF4190 domain-containing protein</fullName>
    </recommendedName>
</protein>
<dbReference type="AlphaFoldDB" id="A0AAX2EJC1"/>
<reference evidence="2 3" key="1">
    <citation type="submission" date="2016-10" db="EMBL/GenBank/DDBJ databases">
        <authorList>
            <person name="Varghese N."/>
            <person name="Submissions S."/>
        </authorList>
    </citation>
    <scope>NUCLEOTIDE SEQUENCE [LARGE SCALE GENOMIC DNA]</scope>
    <source>
        <strain evidence="2 3">DSM 21619</strain>
    </source>
</reference>
<dbReference type="Proteomes" id="UP000199735">
    <property type="component" value="Unassembled WGS sequence"/>
</dbReference>
<gene>
    <name evidence="2" type="ORF">SAMN04489762_3262</name>
</gene>
<dbReference type="RefSeq" id="WP_051748222.1">
    <property type="nucleotide sequence ID" value="NZ_CP008876.1"/>
</dbReference>
<comment type="caution">
    <text evidence="2">The sequence shown here is derived from an EMBL/GenBank/DDBJ whole genome shotgun (WGS) entry which is preliminary data.</text>
</comment>
<evidence type="ECO:0008006" key="4">
    <source>
        <dbReference type="Google" id="ProtNLM"/>
    </source>
</evidence>
<organism evidence="2 3">
    <name type="scientific">Terribacillus saccharophilus</name>
    <dbReference type="NCBI Taxonomy" id="361277"/>
    <lineage>
        <taxon>Bacteria</taxon>
        <taxon>Bacillati</taxon>
        <taxon>Bacillota</taxon>
        <taxon>Bacilli</taxon>
        <taxon>Bacillales</taxon>
        <taxon>Bacillaceae</taxon>
        <taxon>Terribacillus</taxon>
    </lineage>
</organism>
<dbReference type="GeneID" id="34220079"/>
<evidence type="ECO:0000256" key="1">
    <source>
        <dbReference type="SAM" id="Phobius"/>
    </source>
</evidence>
<dbReference type="EMBL" id="FOCD01000005">
    <property type="protein sequence ID" value="SEO00118.1"/>
    <property type="molecule type" value="Genomic_DNA"/>
</dbReference>
<evidence type="ECO:0000313" key="2">
    <source>
        <dbReference type="EMBL" id="SEO00118.1"/>
    </source>
</evidence>
<proteinExistence type="predicted"/>
<keyword evidence="1" id="KW-0812">Transmembrane</keyword>
<evidence type="ECO:0000313" key="3">
    <source>
        <dbReference type="Proteomes" id="UP000199735"/>
    </source>
</evidence>
<keyword evidence="1" id="KW-0472">Membrane</keyword>
<accession>A0AAX2EJC1</accession>
<keyword evidence="1" id="KW-1133">Transmembrane helix</keyword>
<sequence>MEKKRYSPSGTLALGILSITLPVIGIITGILALIFANKSIKTTEDTEAAKALYLAGRVCGIIGLCYQAFIIIYFIFIITMILAMPGYYY</sequence>